<dbReference type="GO" id="GO:0008270">
    <property type="term" value="F:zinc ion binding"/>
    <property type="evidence" value="ECO:0007669"/>
    <property type="project" value="UniProtKB-UniRule"/>
</dbReference>
<evidence type="ECO:0000256" key="1">
    <source>
        <dbReference type="ARBA" id="ARBA00004123"/>
    </source>
</evidence>
<evidence type="ECO:0000256" key="3">
    <source>
        <dbReference type="ARBA" id="ARBA00022737"/>
    </source>
</evidence>
<feature type="domain" description="C2H2-type" evidence="12">
    <location>
        <begin position="398"/>
        <end position="426"/>
    </location>
</feature>
<dbReference type="GO" id="GO:0005654">
    <property type="term" value="C:nucleoplasm"/>
    <property type="evidence" value="ECO:0007669"/>
    <property type="project" value="TreeGrafter"/>
</dbReference>
<gene>
    <name evidence="14" type="ORF">PSYICH_LOCUS10540</name>
</gene>
<evidence type="ECO:0000256" key="11">
    <source>
        <dbReference type="SAM" id="MobiDB-lite"/>
    </source>
</evidence>
<keyword evidence="6" id="KW-0805">Transcription regulation</keyword>
<dbReference type="Pfam" id="PF13912">
    <property type="entry name" value="zf-C2H2_6"/>
    <property type="match status" value="2"/>
</dbReference>
<dbReference type="Proteomes" id="UP001153636">
    <property type="component" value="Chromosome 4"/>
</dbReference>
<evidence type="ECO:0000256" key="8">
    <source>
        <dbReference type="ARBA" id="ARBA00023242"/>
    </source>
</evidence>
<name>A0A9P0CUU7_9CUCU</name>
<feature type="domain" description="C2H2-type" evidence="12">
    <location>
        <begin position="264"/>
        <end position="286"/>
    </location>
</feature>
<dbReference type="Pfam" id="PF00096">
    <property type="entry name" value="zf-C2H2"/>
    <property type="match status" value="1"/>
</dbReference>
<feature type="domain" description="C2H2-type" evidence="12">
    <location>
        <begin position="342"/>
        <end position="369"/>
    </location>
</feature>
<dbReference type="GO" id="GO:0000978">
    <property type="term" value="F:RNA polymerase II cis-regulatory region sequence-specific DNA binding"/>
    <property type="evidence" value="ECO:0007669"/>
    <property type="project" value="TreeGrafter"/>
</dbReference>
<feature type="domain" description="C2H2-type" evidence="12">
    <location>
        <begin position="426"/>
        <end position="454"/>
    </location>
</feature>
<feature type="domain" description="C2H2-type" evidence="12">
    <location>
        <begin position="455"/>
        <end position="477"/>
    </location>
</feature>
<feature type="binding site" evidence="10">
    <location>
        <position position="11"/>
    </location>
    <ligand>
        <name>Zn(2+)</name>
        <dbReference type="ChEBI" id="CHEBI:29105"/>
    </ligand>
</feature>
<evidence type="ECO:0000256" key="10">
    <source>
        <dbReference type="PROSITE-ProRule" id="PRU01263"/>
    </source>
</evidence>
<evidence type="ECO:0000259" key="13">
    <source>
        <dbReference type="PROSITE" id="PS51915"/>
    </source>
</evidence>
<feature type="domain" description="C2H2-type" evidence="12">
    <location>
        <begin position="236"/>
        <end position="263"/>
    </location>
</feature>
<dbReference type="InterPro" id="IPR013087">
    <property type="entry name" value="Znf_C2H2_type"/>
</dbReference>
<accession>A0A9P0CUU7</accession>
<feature type="binding site" evidence="10">
    <location>
        <position position="57"/>
    </location>
    <ligand>
        <name>Zn(2+)</name>
        <dbReference type="ChEBI" id="CHEBI:29105"/>
    </ligand>
</feature>
<dbReference type="SUPFAM" id="SSF57716">
    <property type="entry name" value="Glucocorticoid receptor-like (DNA-binding domain)"/>
    <property type="match status" value="1"/>
</dbReference>
<organism evidence="14 15">
    <name type="scientific">Psylliodes chrysocephalus</name>
    <dbReference type="NCBI Taxonomy" id="3402493"/>
    <lineage>
        <taxon>Eukaryota</taxon>
        <taxon>Metazoa</taxon>
        <taxon>Ecdysozoa</taxon>
        <taxon>Arthropoda</taxon>
        <taxon>Hexapoda</taxon>
        <taxon>Insecta</taxon>
        <taxon>Pterygota</taxon>
        <taxon>Neoptera</taxon>
        <taxon>Endopterygota</taxon>
        <taxon>Coleoptera</taxon>
        <taxon>Polyphaga</taxon>
        <taxon>Cucujiformia</taxon>
        <taxon>Chrysomeloidea</taxon>
        <taxon>Chrysomelidae</taxon>
        <taxon>Galerucinae</taxon>
        <taxon>Alticini</taxon>
        <taxon>Psylliodes</taxon>
    </lineage>
</organism>
<dbReference type="GO" id="GO:0001227">
    <property type="term" value="F:DNA-binding transcription repressor activity, RNA polymerase II-specific"/>
    <property type="evidence" value="ECO:0007669"/>
    <property type="project" value="TreeGrafter"/>
</dbReference>
<sequence length="518" mass="60519">MERMDNNSKFCRFCLYEEQADSNNLLLDIFKTQLQNELKNLGSILINHEDNIPPLVCGNCLDFIKQILEFLEKVQHSKKVLYKLYNNKDEKEDLDKIEVIKPVVSQSQLNTDIQCYMKENKNKSKIDASKSEINNVKSKENANKNKSRRKCRSVTKSCIEPNQKRYINVRQNNESRYEFCKAETIDNEINKEKEISDAVYFPGGHNINLYKKQVNNIISVPAKLTQLKSTENNYVYSCSICSEQFDHFFDYQDHQHSHNGQFVFCCSKCNEVFSRRTDLVIHESKHKVACTVCNIQVLPKNLSAHMKKHTDLFKCADCHSRHSSRALLENHFKARHAGIKGYVCHICGKQNSCQASMNRHLATHLSVKPFKCKMCSFATKSKNILKVHELRKHSNQMTNCDICTKTFKSELSLNQHKKRMHQPKKHSCKHCGKSFVEKYNLDQHLRKRHSIQRVFACKICHEDFLTSQKLKDHMHSHRSGCVSCENCGKTFFYKKHWLKHVEKCGSSLVSRIIQKWKE</sequence>
<feature type="binding site" evidence="10">
    <location>
        <position position="14"/>
    </location>
    <ligand>
        <name>Zn(2+)</name>
        <dbReference type="ChEBI" id="CHEBI:29105"/>
    </ligand>
</feature>
<evidence type="ECO:0000256" key="4">
    <source>
        <dbReference type="ARBA" id="ARBA00022771"/>
    </source>
</evidence>
<evidence type="ECO:0000256" key="7">
    <source>
        <dbReference type="ARBA" id="ARBA00023163"/>
    </source>
</evidence>
<dbReference type="AlphaFoldDB" id="A0A9P0CUU7"/>
<keyword evidence="2 10" id="KW-0479">Metal-binding</keyword>
<dbReference type="OrthoDB" id="6077919at2759"/>
<dbReference type="FunFam" id="3.30.160.60:FF:000100">
    <property type="entry name" value="Zinc finger 45-like"/>
    <property type="match status" value="1"/>
</dbReference>
<protein>
    <submittedName>
        <fullName evidence="14">Uncharacterized protein</fullName>
    </submittedName>
</protein>
<evidence type="ECO:0000256" key="2">
    <source>
        <dbReference type="ARBA" id="ARBA00022723"/>
    </source>
</evidence>
<evidence type="ECO:0000256" key="9">
    <source>
        <dbReference type="PROSITE-ProRule" id="PRU00042"/>
    </source>
</evidence>
<evidence type="ECO:0000259" key="12">
    <source>
        <dbReference type="PROSITE" id="PS50157"/>
    </source>
</evidence>
<dbReference type="EMBL" id="OV651816">
    <property type="protein sequence ID" value="CAH1109842.1"/>
    <property type="molecule type" value="Genomic_DNA"/>
</dbReference>
<dbReference type="SMART" id="SM00868">
    <property type="entry name" value="zf-AD"/>
    <property type="match status" value="1"/>
</dbReference>
<comment type="subcellular location">
    <subcellularLocation>
        <location evidence="1">Nucleus</location>
    </subcellularLocation>
</comment>
<dbReference type="PANTHER" id="PTHR24399">
    <property type="entry name" value="ZINC FINGER AND BTB DOMAIN-CONTAINING"/>
    <property type="match status" value="1"/>
</dbReference>
<keyword evidence="8" id="KW-0539">Nucleus</keyword>
<dbReference type="Gene3D" id="3.30.160.60">
    <property type="entry name" value="Classic Zinc Finger"/>
    <property type="match status" value="5"/>
</dbReference>
<dbReference type="PROSITE" id="PS51915">
    <property type="entry name" value="ZAD"/>
    <property type="match status" value="1"/>
</dbReference>
<keyword evidence="5 10" id="KW-0862">Zinc</keyword>
<keyword evidence="7" id="KW-0804">Transcription</keyword>
<dbReference type="PROSITE" id="PS50157">
    <property type="entry name" value="ZINC_FINGER_C2H2_2"/>
    <property type="match status" value="7"/>
</dbReference>
<feature type="domain" description="C2H2-type" evidence="12">
    <location>
        <begin position="313"/>
        <end position="341"/>
    </location>
</feature>
<keyword evidence="3" id="KW-0677">Repeat</keyword>
<proteinExistence type="predicted"/>
<dbReference type="InterPro" id="IPR036236">
    <property type="entry name" value="Znf_C2H2_sf"/>
</dbReference>
<feature type="binding site" evidence="10">
    <location>
        <position position="60"/>
    </location>
    <ligand>
        <name>Zn(2+)</name>
        <dbReference type="ChEBI" id="CHEBI:29105"/>
    </ligand>
</feature>
<keyword evidence="4 9" id="KW-0863">Zinc-finger</keyword>
<evidence type="ECO:0000256" key="5">
    <source>
        <dbReference type="ARBA" id="ARBA00022833"/>
    </source>
</evidence>
<evidence type="ECO:0000256" key="6">
    <source>
        <dbReference type="ARBA" id="ARBA00023015"/>
    </source>
</evidence>
<dbReference type="PANTHER" id="PTHR24399:SF23">
    <property type="entry name" value="C2H2-TYPE DOMAIN-CONTAINING PROTEIN"/>
    <property type="match status" value="1"/>
</dbReference>
<dbReference type="InterPro" id="IPR012934">
    <property type="entry name" value="Znf_AD"/>
</dbReference>
<evidence type="ECO:0000313" key="15">
    <source>
        <dbReference type="Proteomes" id="UP001153636"/>
    </source>
</evidence>
<keyword evidence="15" id="KW-1185">Reference proteome</keyword>
<dbReference type="Gene3D" id="3.40.1800.20">
    <property type="match status" value="1"/>
</dbReference>
<dbReference type="Pfam" id="PF07776">
    <property type="entry name" value="zf-AD"/>
    <property type="match status" value="1"/>
</dbReference>
<dbReference type="SMART" id="SM00355">
    <property type="entry name" value="ZnF_C2H2"/>
    <property type="match status" value="10"/>
</dbReference>
<reference evidence="14" key="1">
    <citation type="submission" date="2022-01" db="EMBL/GenBank/DDBJ databases">
        <authorList>
            <person name="King R."/>
        </authorList>
    </citation>
    <scope>NUCLEOTIDE SEQUENCE</scope>
</reference>
<dbReference type="SUPFAM" id="SSF57667">
    <property type="entry name" value="beta-beta-alpha zinc fingers"/>
    <property type="match status" value="5"/>
</dbReference>
<evidence type="ECO:0000313" key="14">
    <source>
        <dbReference type="EMBL" id="CAH1109842.1"/>
    </source>
</evidence>
<feature type="region of interest" description="Disordered" evidence="11">
    <location>
        <begin position="126"/>
        <end position="149"/>
    </location>
</feature>
<feature type="domain" description="ZAD" evidence="13">
    <location>
        <begin position="9"/>
        <end position="84"/>
    </location>
</feature>
<dbReference type="PROSITE" id="PS00028">
    <property type="entry name" value="ZINC_FINGER_C2H2_1"/>
    <property type="match status" value="5"/>
</dbReference>